<comment type="caution">
    <text evidence="1">The sequence shown here is derived from an EMBL/GenBank/DDBJ whole genome shotgun (WGS) entry which is preliminary data.</text>
</comment>
<evidence type="ECO:0000313" key="1">
    <source>
        <dbReference type="EMBL" id="MPC37548.1"/>
    </source>
</evidence>
<accession>A0A5B7EX04</accession>
<reference evidence="1 2" key="1">
    <citation type="submission" date="2019-05" db="EMBL/GenBank/DDBJ databases">
        <title>Another draft genome of Portunus trituberculatus and its Hox gene families provides insights of decapod evolution.</title>
        <authorList>
            <person name="Jeong J.-H."/>
            <person name="Song I."/>
            <person name="Kim S."/>
            <person name="Choi T."/>
            <person name="Kim D."/>
            <person name="Ryu S."/>
            <person name="Kim W."/>
        </authorList>
    </citation>
    <scope>NUCLEOTIDE SEQUENCE [LARGE SCALE GENOMIC DNA]</scope>
    <source>
        <tissue evidence="1">Muscle</tissue>
    </source>
</reference>
<sequence>MPGIPPFPLQPVFIPSYLPTLLPSCPTAPLPLYSTAPPHVCPGCEDNKQHLQPSSPSLRSPHSLPALGLPQAAVPSSVSTTVSPKRFLVAPQSLLTHTNESWTGFSKKKEKYGRDRLSKGYWKGSSQYTGYFSPTPHASRFSTAEGGLTIVIFLNVMLMYIVASVPFRAAPLPCHSPLPAGH</sequence>
<evidence type="ECO:0000313" key="2">
    <source>
        <dbReference type="Proteomes" id="UP000324222"/>
    </source>
</evidence>
<dbReference type="Proteomes" id="UP000324222">
    <property type="component" value="Unassembled WGS sequence"/>
</dbReference>
<name>A0A5B7EX04_PORTR</name>
<protein>
    <submittedName>
        <fullName evidence="1">Uncharacterized protein</fullName>
    </submittedName>
</protein>
<keyword evidence="2" id="KW-1185">Reference proteome</keyword>
<proteinExistence type="predicted"/>
<organism evidence="1 2">
    <name type="scientific">Portunus trituberculatus</name>
    <name type="common">Swimming crab</name>
    <name type="synonym">Neptunus trituberculatus</name>
    <dbReference type="NCBI Taxonomy" id="210409"/>
    <lineage>
        <taxon>Eukaryota</taxon>
        <taxon>Metazoa</taxon>
        <taxon>Ecdysozoa</taxon>
        <taxon>Arthropoda</taxon>
        <taxon>Crustacea</taxon>
        <taxon>Multicrustacea</taxon>
        <taxon>Malacostraca</taxon>
        <taxon>Eumalacostraca</taxon>
        <taxon>Eucarida</taxon>
        <taxon>Decapoda</taxon>
        <taxon>Pleocyemata</taxon>
        <taxon>Brachyura</taxon>
        <taxon>Eubrachyura</taxon>
        <taxon>Portunoidea</taxon>
        <taxon>Portunidae</taxon>
        <taxon>Portuninae</taxon>
        <taxon>Portunus</taxon>
    </lineage>
</organism>
<dbReference type="AlphaFoldDB" id="A0A5B7EX04"/>
<gene>
    <name evidence="1" type="ORF">E2C01_031034</name>
</gene>
<dbReference type="EMBL" id="VSRR010003813">
    <property type="protein sequence ID" value="MPC37548.1"/>
    <property type="molecule type" value="Genomic_DNA"/>
</dbReference>